<feature type="domain" description="HTH tetR-type" evidence="5">
    <location>
        <begin position="5"/>
        <end position="65"/>
    </location>
</feature>
<dbReference type="SUPFAM" id="SSF46689">
    <property type="entry name" value="Homeodomain-like"/>
    <property type="match status" value="1"/>
</dbReference>
<dbReference type="KEGG" id="alus:STSP2_02534"/>
<evidence type="ECO:0000256" key="2">
    <source>
        <dbReference type="ARBA" id="ARBA00023125"/>
    </source>
</evidence>
<evidence type="ECO:0000313" key="6">
    <source>
        <dbReference type="EMBL" id="AQT69345.1"/>
    </source>
</evidence>
<accession>A0A1U9NNE0</accession>
<dbReference type="Pfam" id="PF00440">
    <property type="entry name" value="TetR_N"/>
    <property type="match status" value="1"/>
</dbReference>
<name>A0A1U9NNE0_9BACT</name>
<evidence type="ECO:0000256" key="4">
    <source>
        <dbReference type="PROSITE-ProRule" id="PRU00335"/>
    </source>
</evidence>
<dbReference type="InterPro" id="IPR036271">
    <property type="entry name" value="Tet_transcr_reg_TetR-rel_C_sf"/>
</dbReference>
<dbReference type="AlphaFoldDB" id="A0A1U9NNE0"/>
<proteinExistence type="predicted"/>
<feature type="DNA-binding region" description="H-T-H motif" evidence="4">
    <location>
        <begin position="28"/>
        <end position="47"/>
    </location>
</feature>
<keyword evidence="7" id="KW-1185">Reference proteome</keyword>
<gene>
    <name evidence="6" type="primary">kstR2</name>
    <name evidence="6" type="ORF">STSP2_02534</name>
</gene>
<dbReference type="InterPro" id="IPR009057">
    <property type="entry name" value="Homeodomain-like_sf"/>
</dbReference>
<dbReference type="PANTHER" id="PTHR47506">
    <property type="entry name" value="TRANSCRIPTIONAL REGULATORY PROTEIN"/>
    <property type="match status" value="1"/>
</dbReference>
<protein>
    <submittedName>
        <fullName evidence="6">HTH-type transcriptional repressor KstR2</fullName>
    </submittedName>
</protein>
<evidence type="ECO:0000256" key="3">
    <source>
        <dbReference type="ARBA" id="ARBA00023163"/>
    </source>
</evidence>
<organism evidence="6 7">
    <name type="scientific">Anaerohalosphaera lusitana</name>
    <dbReference type="NCBI Taxonomy" id="1936003"/>
    <lineage>
        <taxon>Bacteria</taxon>
        <taxon>Pseudomonadati</taxon>
        <taxon>Planctomycetota</taxon>
        <taxon>Phycisphaerae</taxon>
        <taxon>Sedimentisphaerales</taxon>
        <taxon>Anaerohalosphaeraceae</taxon>
        <taxon>Anaerohalosphaera</taxon>
    </lineage>
</organism>
<dbReference type="PRINTS" id="PR00455">
    <property type="entry name" value="HTHTETR"/>
</dbReference>
<sequence>MPGKSGTRGRILRLASTLYSTHGCDATTLDDILTAGGITKGAFYHHFKSKEQLCEKIIDQLTNDYEELMGSVSRNADPIDRLRLIVYKLDELHTSGKWVNCRLIFRLYTGTHKSNPQIQYKLSQFWQWYTNEFRELLVECRQAGQLTEEISLETQLELILATMAGAVTLDQVEPTPHGFAHLVDTVLSAMSVEPVVM</sequence>
<dbReference type="Proteomes" id="UP000189674">
    <property type="component" value="Chromosome"/>
</dbReference>
<evidence type="ECO:0000256" key="1">
    <source>
        <dbReference type="ARBA" id="ARBA00023015"/>
    </source>
</evidence>
<dbReference type="SUPFAM" id="SSF48498">
    <property type="entry name" value="Tetracyclin repressor-like, C-terminal domain"/>
    <property type="match status" value="1"/>
</dbReference>
<dbReference type="Gene3D" id="1.10.357.10">
    <property type="entry name" value="Tetracycline Repressor, domain 2"/>
    <property type="match status" value="1"/>
</dbReference>
<dbReference type="PROSITE" id="PS50977">
    <property type="entry name" value="HTH_TETR_2"/>
    <property type="match status" value="1"/>
</dbReference>
<reference evidence="7" key="1">
    <citation type="submission" date="2017-02" db="EMBL/GenBank/DDBJ databases">
        <title>Comparative genomics and description of representatives of a novel lineage of planctomycetes thriving in anoxic sediments.</title>
        <authorList>
            <person name="Spring S."/>
            <person name="Bunk B."/>
            <person name="Sproer C."/>
        </authorList>
    </citation>
    <scope>NUCLEOTIDE SEQUENCE [LARGE SCALE GENOMIC DNA]</scope>
    <source>
        <strain evidence="7">ST-NAGAB-D1</strain>
    </source>
</reference>
<dbReference type="PANTHER" id="PTHR47506:SF3">
    <property type="entry name" value="HTH-TYPE TRANSCRIPTIONAL REGULATOR LMRA"/>
    <property type="match status" value="1"/>
</dbReference>
<evidence type="ECO:0000259" key="5">
    <source>
        <dbReference type="PROSITE" id="PS50977"/>
    </source>
</evidence>
<keyword evidence="1" id="KW-0805">Transcription regulation</keyword>
<dbReference type="EMBL" id="CP019791">
    <property type="protein sequence ID" value="AQT69345.1"/>
    <property type="molecule type" value="Genomic_DNA"/>
</dbReference>
<evidence type="ECO:0000313" key="7">
    <source>
        <dbReference type="Proteomes" id="UP000189674"/>
    </source>
</evidence>
<dbReference type="GO" id="GO:0003677">
    <property type="term" value="F:DNA binding"/>
    <property type="evidence" value="ECO:0007669"/>
    <property type="project" value="UniProtKB-UniRule"/>
</dbReference>
<dbReference type="STRING" id="1936003.STSP2_02534"/>
<keyword evidence="3" id="KW-0804">Transcription</keyword>
<dbReference type="InterPro" id="IPR001647">
    <property type="entry name" value="HTH_TetR"/>
</dbReference>
<dbReference type="RefSeq" id="WP_169853187.1">
    <property type="nucleotide sequence ID" value="NZ_CP019791.1"/>
</dbReference>
<keyword evidence="2 4" id="KW-0238">DNA-binding</keyword>